<dbReference type="AlphaFoldDB" id="A0A089LNI4"/>
<evidence type="ECO:0000313" key="2">
    <source>
        <dbReference type="Proteomes" id="UP000029518"/>
    </source>
</evidence>
<organism evidence="1 2">
    <name type="scientific">Paenibacillus borealis</name>
    <dbReference type="NCBI Taxonomy" id="160799"/>
    <lineage>
        <taxon>Bacteria</taxon>
        <taxon>Bacillati</taxon>
        <taxon>Bacillota</taxon>
        <taxon>Bacilli</taxon>
        <taxon>Bacillales</taxon>
        <taxon>Paenibacillaceae</taxon>
        <taxon>Paenibacillus</taxon>
    </lineage>
</organism>
<dbReference type="OrthoDB" id="2652437at2"/>
<dbReference type="HOGENOM" id="CLU_1077073_0_0_9"/>
<accession>A0A089LNI4</accession>
<dbReference type="KEGG" id="pbd:PBOR_35665"/>
<proteinExistence type="predicted"/>
<sequence>MYIVSRPKPLSEGQNQVLAKEAATVYPPAYLRFLQRFGEGTYRGWMNVQFPDAEVLKPFAEYGLWEHDEESPITEEQIGECIVIGTTVDGDFLAVHPRMAGLLWLPRHAERVEAISLQAREPEDEAMYALVLDEIYRQVYGRSKEEPVYYEPWTGTRSHHFLRLPQGQGLLTLPGLAELCQKEFPPDLSIENAYACFLFYRQLGGYVRLNYAYQQEVAVFYEQDAEQAFAVMEQWLLSNGCEAVADNN</sequence>
<protein>
    <recommendedName>
        <fullName evidence="3">Knr4/Smi1-like domain-containing protein</fullName>
    </recommendedName>
</protein>
<evidence type="ECO:0008006" key="3">
    <source>
        <dbReference type="Google" id="ProtNLM"/>
    </source>
</evidence>
<reference evidence="1" key="1">
    <citation type="submission" date="2014-08" db="EMBL/GenBank/DDBJ databases">
        <title>Comparative genomics of the Paenibacillus odorifer group.</title>
        <authorList>
            <person name="den Bakker H.C."/>
            <person name="Tsai Y.-C.Y.-C."/>
            <person name="Martin N."/>
            <person name="Korlach J."/>
            <person name="Wiedmann M."/>
        </authorList>
    </citation>
    <scope>NUCLEOTIDE SEQUENCE [LARGE SCALE GENOMIC DNA]</scope>
    <source>
        <strain evidence="1">DSM 13188</strain>
    </source>
</reference>
<keyword evidence="2" id="KW-1185">Reference proteome</keyword>
<dbReference type="EMBL" id="CP009285">
    <property type="protein sequence ID" value="AIQ61650.1"/>
    <property type="molecule type" value="Genomic_DNA"/>
</dbReference>
<evidence type="ECO:0000313" key="1">
    <source>
        <dbReference type="EMBL" id="AIQ61650.1"/>
    </source>
</evidence>
<dbReference type="RefSeq" id="WP_042218584.1">
    <property type="nucleotide sequence ID" value="NZ_CP009285.1"/>
</dbReference>
<dbReference type="Proteomes" id="UP000029518">
    <property type="component" value="Chromosome"/>
</dbReference>
<gene>
    <name evidence="1" type="ORF">PBOR_35665</name>
</gene>
<name>A0A089LNI4_PAEBO</name>